<comment type="caution">
    <text evidence="4">The sequence shown here is derived from an EMBL/GenBank/DDBJ whole genome shotgun (WGS) entry which is preliminary data.</text>
</comment>
<evidence type="ECO:0000313" key="4">
    <source>
        <dbReference type="EMBL" id="TWI67001.1"/>
    </source>
</evidence>
<dbReference type="RefSeq" id="WP_145831778.1">
    <property type="nucleotide sequence ID" value="NZ_VLLA01000012.1"/>
</dbReference>
<accession>A0A562RD52</accession>
<evidence type="ECO:0000256" key="2">
    <source>
        <dbReference type="SAM" id="Phobius"/>
    </source>
</evidence>
<keyword evidence="5" id="KW-1185">Reference proteome</keyword>
<keyword evidence="2" id="KW-1133">Transmembrane helix</keyword>
<name>A0A562RD52_9BRAD</name>
<dbReference type="SUPFAM" id="SSF52540">
    <property type="entry name" value="P-loop containing nucleoside triphosphate hydrolases"/>
    <property type="match status" value="1"/>
</dbReference>
<dbReference type="InterPro" id="IPR025662">
    <property type="entry name" value="Sigma_54_int_dom_ATP-bd_1"/>
</dbReference>
<dbReference type="InterPro" id="IPR027417">
    <property type="entry name" value="P-loop_NTPase"/>
</dbReference>
<dbReference type="Proteomes" id="UP000316291">
    <property type="component" value="Unassembled WGS sequence"/>
</dbReference>
<dbReference type="PROSITE" id="PS00675">
    <property type="entry name" value="SIGMA54_INTERACT_1"/>
    <property type="match status" value="1"/>
</dbReference>
<feature type="domain" description="Novel STAND NTPase 1" evidence="3">
    <location>
        <begin position="88"/>
        <end position="454"/>
    </location>
</feature>
<proteinExistence type="predicted"/>
<reference evidence="4 5" key="1">
    <citation type="journal article" date="2015" name="Stand. Genomic Sci.">
        <title>Genomic Encyclopedia of Bacterial and Archaeal Type Strains, Phase III: the genomes of soil and plant-associated and newly described type strains.</title>
        <authorList>
            <person name="Whitman W.B."/>
            <person name="Woyke T."/>
            <person name="Klenk H.P."/>
            <person name="Zhou Y."/>
            <person name="Lilburn T.G."/>
            <person name="Beck B.J."/>
            <person name="De Vos P."/>
            <person name="Vandamme P."/>
            <person name="Eisen J.A."/>
            <person name="Garrity G."/>
            <person name="Hugenholtz P."/>
            <person name="Kyrpides N.C."/>
        </authorList>
    </citation>
    <scope>NUCLEOTIDE SEQUENCE [LARGE SCALE GENOMIC DNA]</scope>
    <source>
        <strain evidence="4 5">CGMCC 1.10948</strain>
    </source>
</reference>
<feature type="coiled-coil region" evidence="1">
    <location>
        <begin position="180"/>
        <end position="207"/>
    </location>
</feature>
<evidence type="ECO:0000259" key="3">
    <source>
        <dbReference type="Pfam" id="PF20703"/>
    </source>
</evidence>
<protein>
    <recommendedName>
        <fullName evidence="3">Novel STAND NTPase 1 domain-containing protein</fullName>
    </recommendedName>
</protein>
<keyword evidence="2" id="KW-0812">Transmembrane</keyword>
<keyword evidence="1" id="KW-0175">Coiled coil</keyword>
<dbReference type="Pfam" id="PF20703">
    <property type="entry name" value="nSTAND1"/>
    <property type="match status" value="1"/>
</dbReference>
<dbReference type="AlphaFoldDB" id="A0A562RD52"/>
<organism evidence="4 5">
    <name type="scientific">Bradyrhizobium huanghuaihaiense</name>
    <dbReference type="NCBI Taxonomy" id="990078"/>
    <lineage>
        <taxon>Bacteria</taxon>
        <taxon>Pseudomonadati</taxon>
        <taxon>Pseudomonadota</taxon>
        <taxon>Alphaproteobacteria</taxon>
        <taxon>Hyphomicrobiales</taxon>
        <taxon>Nitrobacteraceae</taxon>
        <taxon>Bradyrhizobium</taxon>
    </lineage>
</organism>
<dbReference type="OrthoDB" id="8021210at2"/>
<keyword evidence="2" id="KW-0472">Membrane</keyword>
<sequence>MSAERTQKQLLLAAGVISSVGGLVSAAGGVIGNFTDFFGKIGALSKLPTWAFWLFSCFLLLLGLWLLVKWRTRYSRLLRPDALRLDRNNSEHLVGRETDIDSLLQQCLLRSIVFLEGESGSGKSALVRSGLLPRLKAEKSILPLMLADLWVDHWERGPFNALRIALTDSEAFAEGNSASKSLKLSDLADLEKALAKLSEERARTALIVFDQFDDYQARNRERFLPNKIWLSPNALRRENPFWDMIGRLLEQDKIRALFVTRSDTAAGLNSVQFLGVVEALRLDRVASPFISELLTRLADGNSVIEDPEAGWNKLKERIVRDISQQDVVLPQQLKIMLGGIQSLKRLNIAYYERAGGASGIEALYVEQQITGTSRKVGIEVSQVRAILIALIDPENQTKTRSLSKADLATILQKVQDDRLDKALQELERGEILRSATDPQTGLIAYRLDHDYLARGVLAAERRANRWYYLLADGAVAFHNSSSVLSQWKSLLPMSAQCRLAWERLWGGFRYGLQSNYALLSLLRFVPLIVLASGVLFGSLVFANWRERQAATESARKILLQLEFRNGVGSRELDAAWSLASTRDANVRTEFVDQLLGTREYAEHFMLQPDLVAQATLAANPFVRERIVGIVAAPLAADHYDQKSIAAVALALHLQKMEIVGPVQLIDAIGATKDVAQLRVLGSALAMRMVLLKPGDLYANVNRMIDAIKSTKVAGQANELTRAVTIAAKQLGPEDAYAVARPVVEVIKAGAPTSQQEQMVKILAALAPQLRPDDGSAIASVVLDASRANKERKGLVQALAAVSARLKPEDMTALMRAIGEEIVSAKDVNELRGIEDRITAVAVELKSDDAYRLATLIAERSGRANDEEESRSLTRALVLLTPRLKPDNISSLVNTAVGIVKKTKDQGRRLRLLKSFINLVAPLKPEDKTFFTGPLVEALKKNPGVFSTFASPVFFTLDGPQDVLNNVAFASQLGPRDANVLARWAIDLLAVPGNSLNPETIFPMLLAIAPRVGNQEAFALANQLLDFLKTSDLSRLRFNPFPFALPRDRVVRFAAPIFVALSPRLKQEDAYTLARELAGTTKDDQTFVPIFAPVAAQLSPETLRLVLGNIVESVKRAKTSSQLSALAPAMVVVASQMPVEDIPSCVDLTSQALGELPGDQGGEAAKALVALARRLPWPERLSLLASVLKYPTSYGSSRDVLINAVKEHPEAKQIQSSQFWEVMDWIKSRKFLDLTSPPQRAKIVAG</sequence>
<feature type="transmembrane region" description="Helical" evidence="2">
    <location>
        <begin position="50"/>
        <end position="68"/>
    </location>
</feature>
<evidence type="ECO:0000313" key="5">
    <source>
        <dbReference type="Proteomes" id="UP000316291"/>
    </source>
</evidence>
<dbReference type="EMBL" id="VLLA01000012">
    <property type="protein sequence ID" value="TWI67001.1"/>
    <property type="molecule type" value="Genomic_DNA"/>
</dbReference>
<evidence type="ECO:0000256" key="1">
    <source>
        <dbReference type="SAM" id="Coils"/>
    </source>
</evidence>
<dbReference type="InterPro" id="IPR049052">
    <property type="entry name" value="nSTAND1"/>
</dbReference>
<feature type="transmembrane region" description="Helical" evidence="2">
    <location>
        <begin position="524"/>
        <end position="544"/>
    </location>
</feature>
<gene>
    <name evidence="4" type="ORF">IQ16_04631</name>
</gene>